<evidence type="ECO:0000313" key="2">
    <source>
        <dbReference type="EMBL" id="CAB4200070.1"/>
    </source>
</evidence>
<accession>A0A6J5S1B3</accession>
<sequence length="79" mass="8785">MTPAERAEFIADVAAAIQVAPVTLSDDEQRWVRMAIQREAQSIELRKAIIEKTLGGLVWAALVGFGYLLVDFLKNHGFK</sequence>
<dbReference type="EMBL" id="LR797294">
    <property type="protein sequence ID" value="CAB4200070.1"/>
    <property type="molecule type" value="Genomic_DNA"/>
</dbReference>
<keyword evidence="1" id="KW-1133">Transmembrane helix</keyword>
<proteinExistence type="predicted"/>
<reference evidence="2" key="1">
    <citation type="submission" date="2020-05" db="EMBL/GenBank/DDBJ databases">
        <authorList>
            <person name="Chiriac C."/>
            <person name="Salcher M."/>
            <person name="Ghai R."/>
            <person name="Kavagutti S V."/>
        </authorList>
    </citation>
    <scope>NUCLEOTIDE SEQUENCE</scope>
</reference>
<keyword evidence="1" id="KW-0472">Membrane</keyword>
<evidence type="ECO:0000256" key="1">
    <source>
        <dbReference type="SAM" id="Phobius"/>
    </source>
</evidence>
<name>A0A6J5S1B3_9CAUD</name>
<protein>
    <submittedName>
        <fullName evidence="2">Uncharacterized protein</fullName>
    </submittedName>
</protein>
<feature type="transmembrane region" description="Helical" evidence="1">
    <location>
        <begin position="54"/>
        <end position="73"/>
    </location>
</feature>
<gene>
    <name evidence="2" type="ORF">UFOVP1356_22</name>
</gene>
<organism evidence="2">
    <name type="scientific">uncultured Caudovirales phage</name>
    <dbReference type="NCBI Taxonomy" id="2100421"/>
    <lineage>
        <taxon>Viruses</taxon>
        <taxon>Duplodnaviria</taxon>
        <taxon>Heunggongvirae</taxon>
        <taxon>Uroviricota</taxon>
        <taxon>Caudoviricetes</taxon>
        <taxon>Peduoviridae</taxon>
        <taxon>Maltschvirus</taxon>
        <taxon>Maltschvirus maltsch</taxon>
    </lineage>
</organism>
<keyword evidence="1" id="KW-0812">Transmembrane</keyword>